<gene>
    <name evidence="4" type="primary">RT18C</name>
</gene>
<dbReference type="PANTHER" id="PTHR13479">
    <property type="entry name" value="30S RIBOSOMAL PROTEIN S18"/>
    <property type="match status" value="1"/>
</dbReference>
<name>C1C109_CALCM</name>
<dbReference type="Pfam" id="PF01084">
    <property type="entry name" value="Ribosomal_S18"/>
    <property type="match status" value="1"/>
</dbReference>
<sequence length="187" mass="21260">MGLLSGLFIGNTTRGLSTSSTLCGFARKGKRTRRVNPIKEARMRLGPYWKKDPIEMKSPIFNTAHPEQRFASQAIPSISKEDEPLECADDPYKTDSAMCILCPRRYAVPIRPDYKNPKLLAQFVSPHTGLVYKSHITGLCQFMQEEVENEVKKAQNLGFMSTQMKEIHYLKDPILVDPTKPIKKNPY</sequence>
<proteinExistence type="evidence at transcript level"/>
<keyword evidence="2 4" id="KW-0689">Ribosomal protein</keyword>
<dbReference type="AlphaFoldDB" id="C1C109"/>
<dbReference type="InterPro" id="IPR036870">
    <property type="entry name" value="Ribosomal_bS18_sf"/>
</dbReference>
<comment type="similarity">
    <text evidence="1">Belongs to the bacterial ribosomal protein bS18 family.</text>
</comment>
<dbReference type="EMBL" id="BT080538">
    <property type="protein sequence ID" value="ACO14962.1"/>
    <property type="molecule type" value="mRNA"/>
</dbReference>
<accession>C1C109</accession>
<evidence type="ECO:0000256" key="1">
    <source>
        <dbReference type="ARBA" id="ARBA00005589"/>
    </source>
</evidence>
<evidence type="ECO:0000313" key="4">
    <source>
        <dbReference type="EMBL" id="ACO14962.1"/>
    </source>
</evidence>
<dbReference type="GO" id="GO:0005763">
    <property type="term" value="C:mitochondrial small ribosomal subunit"/>
    <property type="evidence" value="ECO:0007669"/>
    <property type="project" value="TreeGrafter"/>
</dbReference>
<evidence type="ECO:0000256" key="2">
    <source>
        <dbReference type="ARBA" id="ARBA00022980"/>
    </source>
</evidence>
<dbReference type="Gene3D" id="4.10.640.10">
    <property type="entry name" value="Ribosomal protein S18"/>
    <property type="match status" value="1"/>
</dbReference>
<organism evidence="4">
    <name type="scientific">Caligus clemensi</name>
    <name type="common">Sea louse</name>
    <dbReference type="NCBI Taxonomy" id="344056"/>
    <lineage>
        <taxon>Eukaryota</taxon>
        <taxon>Metazoa</taxon>
        <taxon>Ecdysozoa</taxon>
        <taxon>Arthropoda</taxon>
        <taxon>Crustacea</taxon>
        <taxon>Multicrustacea</taxon>
        <taxon>Hexanauplia</taxon>
        <taxon>Copepoda</taxon>
        <taxon>Siphonostomatoida</taxon>
        <taxon>Caligidae</taxon>
        <taxon>Caligus</taxon>
    </lineage>
</organism>
<reference evidence="4" key="1">
    <citation type="submission" date="2009-03" db="EMBL/GenBank/DDBJ databases">
        <title>Caligus clemensi ESTs and full-length cDNAs.</title>
        <authorList>
            <person name="Yasuike M."/>
            <person name="von Schalburg K."/>
            <person name="Cooper G."/>
            <person name="Leong J."/>
            <person name="Jones S.R.M."/>
            <person name="Koop B.F."/>
        </authorList>
    </citation>
    <scope>NUCLEOTIDE SEQUENCE</scope>
    <source>
        <tissue evidence="4">Whole</tissue>
    </source>
</reference>
<protein>
    <submittedName>
        <fullName evidence="4">28S ribosomal protein S18c, mitochondrial</fullName>
    </submittedName>
</protein>
<dbReference type="PANTHER" id="PTHR13479:SF40">
    <property type="entry name" value="SMALL RIBOSOMAL SUBUNIT PROTEIN BS18M"/>
    <property type="match status" value="1"/>
</dbReference>
<dbReference type="InterPro" id="IPR001648">
    <property type="entry name" value="Ribosomal_bS18"/>
</dbReference>
<evidence type="ECO:0000256" key="3">
    <source>
        <dbReference type="ARBA" id="ARBA00023274"/>
    </source>
</evidence>
<dbReference type="SUPFAM" id="SSF46911">
    <property type="entry name" value="Ribosomal protein S18"/>
    <property type="match status" value="1"/>
</dbReference>
<dbReference type="GO" id="GO:0070181">
    <property type="term" value="F:small ribosomal subunit rRNA binding"/>
    <property type="evidence" value="ECO:0007669"/>
    <property type="project" value="TreeGrafter"/>
</dbReference>
<dbReference type="GO" id="GO:0032543">
    <property type="term" value="P:mitochondrial translation"/>
    <property type="evidence" value="ECO:0007669"/>
    <property type="project" value="TreeGrafter"/>
</dbReference>
<keyword evidence="3" id="KW-0687">Ribonucleoprotein</keyword>
<dbReference type="GO" id="GO:0003735">
    <property type="term" value="F:structural constituent of ribosome"/>
    <property type="evidence" value="ECO:0007669"/>
    <property type="project" value="InterPro"/>
</dbReference>